<dbReference type="SMART" id="SM00710">
    <property type="entry name" value="PbH1"/>
    <property type="match status" value="7"/>
</dbReference>
<keyword evidence="1" id="KW-0732">Signal</keyword>
<evidence type="ECO:0000313" key="2">
    <source>
        <dbReference type="EMBL" id="SDP23829.1"/>
    </source>
</evidence>
<name>A0A1H0R3W4_9PSEU</name>
<dbReference type="InterPro" id="IPR011050">
    <property type="entry name" value="Pectin_lyase_fold/virulence"/>
</dbReference>
<feature type="chain" id="PRO_5011461641" description="Right handed beta helix region" evidence="1">
    <location>
        <begin position="37"/>
        <end position="703"/>
    </location>
</feature>
<evidence type="ECO:0000313" key="3">
    <source>
        <dbReference type="Proteomes" id="UP000199651"/>
    </source>
</evidence>
<evidence type="ECO:0000256" key="1">
    <source>
        <dbReference type="SAM" id="SignalP"/>
    </source>
</evidence>
<sequence>MRAPTRKAGIRKLALGTVIAVGAGGAIALSIPPAVAADTTYYVDCSSTATPQGTLTNPWNALSQVNATIFGPGDQVLFKRGTTCTGQFVGQGSGASGSPVTVGAYGTGTARAVINGAGAANAMYLKDLSHWTVKDLRLTNPSATRAERNGIRVETTTTAAKAGIVIDGLEVDNVAGWGDKTGTNAPWFSRSAGIIVLASSTAGPVNGLRIVNNNVHDTGGGGIKISTKPSAYHTNVYIGSNRVISAGGDGIVVHGSDAPLVEKNRADNLGGGAYPFVAGNFAGMWPINSKNPVFQFNEVTRSYPSSFDSTAWDCDGAIVGTCTFQYNYSSNNAGGFHLGCQACTNLGNNNAKEVIRFNVSQDDCRVAQGPSTTAPIEFYNNTFFCSSKPLTLDLPTANTKIYNNIFYAASGTFPSGAGVTYGTNLYYGGITAPTADTTAVKADPKLNYPGGAVEIASVGGYKLTTGSPALNAGTPLSTLGARDFWGATVPKAGGTVNIGADNGSGVSAKTFSSLKEAFNNHGITRDANPQIGGYSLSGRSFSAEALAAKGFTYGPVTSGGVTFDWAQQYIGFPDNVKATGQKITLSGSGTKVALLGSGAYGTQTGTGTLHYTDGTTSTYTLSFADWWTSTPVAGTTVAAITDYHHKKPTTYNNPTTGRDEQDVTLFQGSIPITAGKTVAAITLPNVGGPLANAGLHVFAMKIA</sequence>
<dbReference type="SUPFAM" id="SSF51126">
    <property type="entry name" value="Pectin lyase-like"/>
    <property type="match status" value="1"/>
</dbReference>
<dbReference type="OrthoDB" id="3333873at2"/>
<dbReference type="AlphaFoldDB" id="A0A1H0R3W4"/>
<dbReference type="Gene3D" id="2.160.20.10">
    <property type="entry name" value="Single-stranded right-handed beta-helix, Pectin lyase-like"/>
    <property type="match status" value="1"/>
</dbReference>
<dbReference type="InterPro" id="IPR012334">
    <property type="entry name" value="Pectin_lyas_fold"/>
</dbReference>
<keyword evidence="3" id="KW-1185">Reference proteome</keyword>
<dbReference type="RefSeq" id="WP_133794856.1">
    <property type="nucleotide sequence ID" value="NZ_FNDV01000004.1"/>
</dbReference>
<evidence type="ECO:0008006" key="4">
    <source>
        <dbReference type="Google" id="ProtNLM"/>
    </source>
</evidence>
<dbReference type="STRING" id="504798.SAMN05421871_104273"/>
<dbReference type="Proteomes" id="UP000199651">
    <property type="component" value="Unassembled WGS sequence"/>
</dbReference>
<dbReference type="InterPro" id="IPR006626">
    <property type="entry name" value="PbH1"/>
</dbReference>
<gene>
    <name evidence="2" type="ORF">SAMN05192558_107274</name>
</gene>
<feature type="signal peptide" evidence="1">
    <location>
        <begin position="1"/>
        <end position="36"/>
    </location>
</feature>
<organism evidence="2 3">
    <name type="scientific">Actinokineospora alba</name>
    <dbReference type="NCBI Taxonomy" id="504798"/>
    <lineage>
        <taxon>Bacteria</taxon>
        <taxon>Bacillati</taxon>
        <taxon>Actinomycetota</taxon>
        <taxon>Actinomycetes</taxon>
        <taxon>Pseudonocardiales</taxon>
        <taxon>Pseudonocardiaceae</taxon>
        <taxon>Actinokineospora</taxon>
    </lineage>
</organism>
<proteinExistence type="predicted"/>
<protein>
    <recommendedName>
        <fullName evidence="4">Right handed beta helix region</fullName>
    </recommendedName>
</protein>
<accession>A0A1H0R3W4</accession>
<reference evidence="3" key="1">
    <citation type="submission" date="2016-10" db="EMBL/GenBank/DDBJ databases">
        <authorList>
            <person name="Varghese N."/>
            <person name="Submissions S."/>
        </authorList>
    </citation>
    <scope>NUCLEOTIDE SEQUENCE [LARGE SCALE GENOMIC DNA]</scope>
    <source>
        <strain evidence="3">IBRC-M 10655</strain>
    </source>
</reference>
<dbReference type="EMBL" id="FNJB01000007">
    <property type="protein sequence ID" value="SDP23829.1"/>
    <property type="molecule type" value="Genomic_DNA"/>
</dbReference>